<accession>A0ABT2Q874</accession>
<protein>
    <submittedName>
        <fullName evidence="1">Uncharacterized protein</fullName>
    </submittedName>
</protein>
<sequence length="243" mass="27636">MIESTVLLGIKLDGTDTDLEVRGIDGAYTRASLGDEVLVSVVPTGEASVALNATLREGADESVIKAGDMLDVQYRYVKAPREATNPPWIDLLNEASLTIRRKNMYAMYPLLVSAMDNFLYRQCLLYYRWEGYSLEKAQEQVDSYGGNYGPSRYDIVEDIFEDLGIGDLTESIYDEEWEWFCNMNNERNDVVHPDANLLSQVGRSDAIKNFNKVVDVMVKVFDHIWIDNQTALLKSLVSYRFSR</sequence>
<reference evidence="1 2" key="1">
    <citation type="submission" date="2022-09" db="EMBL/GenBank/DDBJ databases">
        <title>Enrichment on poylsaccharides allowed isolation of novel metabolic and taxonomic groups of Haloarchaea.</title>
        <authorList>
            <person name="Sorokin D.Y."/>
            <person name="Elcheninov A.G."/>
            <person name="Khizhniak T.V."/>
            <person name="Kolganova T.V."/>
            <person name="Kublanov I.V."/>
        </authorList>
    </citation>
    <scope>NUCLEOTIDE SEQUENCE [LARGE SCALE GENOMIC DNA]</scope>
    <source>
        <strain evidence="1 2">AArc-m2/3/4</strain>
    </source>
</reference>
<evidence type="ECO:0000313" key="2">
    <source>
        <dbReference type="Proteomes" id="UP001320972"/>
    </source>
</evidence>
<comment type="caution">
    <text evidence="1">The sequence shown here is derived from an EMBL/GenBank/DDBJ whole genome shotgun (WGS) entry which is preliminary data.</text>
</comment>
<name>A0ABT2Q874_9EURY</name>
<dbReference type="RefSeq" id="WP_338006623.1">
    <property type="nucleotide sequence ID" value="NZ_JAOPKB010000001.1"/>
</dbReference>
<dbReference type="EMBL" id="JAOPKB010000001">
    <property type="protein sequence ID" value="MCU4971120.1"/>
    <property type="molecule type" value="Genomic_DNA"/>
</dbReference>
<keyword evidence="2" id="KW-1185">Reference proteome</keyword>
<organism evidence="1 2">
    <name type="scientific">Natronoglomus mannanivorans</name>
    <dbReference type="NCBI Taxonomy" id="2979990"/>
    <lineage>
        <taxon>Archaea</taxon>
        <taxon>Methanobacteriati</taxon>
        <taxon>Methanobacteriota</taxon>
        <taxon>Stenosarchaea group</taxon>
        <taxon>Halobacteria</taxon>
        <taxon>Halobacteriales</taxon>
        <taxon>Natrialbaceae</taxon>
        <taxon>Natronoglomus</taxon>
    </lineage>
</organism>
<evidence type="ECO:0000313" key="1">
    <source>
        <dbReference type="EMBL" id="MCU4971120.1"/>
    </source>
</evidence>
<dbReference type="Proteomes" id="UP001320972">
    <property type="component" value="Unassembled WGS sequence"/>
</dbReference>
<proteinExistence type="predicted"/>
<gene>
    <name evidence="1" type="ORF">OB955_00005</name>
</gene>